<name>A0ABW2C4X0_9PSEU</name>
<reference evidence="12" key="1">
    <citation type="journal article" date="2019" name="Int. J. Syst. Evol. Microbiol.">
        <title>The Global Catalogue of Microorganisms (GCM) 10K type strain sequencing project: providing services to taxonomists for standard genome sequencing and annotation.</title>
        <authorList>
            <consortium name="The Broad Institute Genomics Platform"/>
            <consortium name="The Broad Institute Genome Sequencing Center for Infectious Disease"/>
            <person name="Wu L."/>
            <person name="Ma J."/>
        </authorList>
    </citation>
    <scope>NUCLEOTIDE SEQUENCE [LARGE SCALE GENOMIC DNA]</scope>
    <source>
        <strain evidence="12">KCTC 32255</strain>
    </source>
</reference>
<dbReference type="PANTHER" id="PTHR37820:SF1">
    <property type="entry name" value="CELL DIVISION PROTEIN FTSQ"/>
    <property type="match status" value="1"/>
</dbReference>
<dbReference type="Pfam" id="PF08478">
    <property type="entry name" value="POTRA_1"/>
    <property type="match status" value="1"/>
</dbReference>
<dbReference type="InterPro" id="IPR050487">
    <property type="entry name" value="FtsQ_DivIB"/>
</dbReference>
<dbReference type="GO" id="GO:0051301">
    <property type="term" value="P:cell division"/>
    <property type="evidence" value="ECO:0007669"/>
    <property type="project" value="UniProtKB-KW"/>
</dbReference>
<feature type="transmembrane region" description="Helical" evidence="9">
    <location>
        <begin position="49"/>
        <end position="71"/>
    </location>
</feature>
<keyword evidence="5 9" id="KW-1133">Transmembrane helix</keyword>
<evidence type="ECO:0000313" key="11">
    <source>
        <dbReference type="EMBL" id="MFC6869568.1"/>
    </source>
</evidence>
<evidence type="ECO:0000313" key="12">
    <source>
        <dbReference type="Proteomes" id="UP001596337"/>
    </source>
</evidence>
<evidence type="ECO:0000256" key="1">
    <source>
        <dbReference type="ARBA" id="ARBA00004370"/>
    </source>
</evidence>
<proteinExistence type="predicted"/>
<gene>
    <name evidence="11" type="ORF">ACFQGD_20735</name>
</gene>
<keyword evidence="7" id="KW-0131">Cell cycle</keyword>
<evidence type="ECO:0000259" key="10">
    <source>
        <dbReference type="PROSITE" id="PS51779"/>
    </source>
</evidence>
<keyword evidence="4 9" id="KW-0812">Transmembrane</keyword>
<keyword evidence="12" id="KW-1185">Reference proteome</keyword>
<keyword evidence="6 9" id="KW-0472">Membrane</keyword>
<keyword evidence="2" id="KW-1003">Cell membrane</keyword>
<dbReference type="Gene3D" id="3.10.20.310">
    <property type="entry name" value="membrane protein fhac"/>
    <property type="match status" value="1"/>
</dbReference>
<dbReference type="EMBL" id="JBHSXX010000001">
    <property type="protein sequence ID" value="MFC6869568.1"/>
    <property type="molecule type" value="Genomic_DNA"/>
</dbReference>
<dbReference type="InterPro" id="IPR013685">
    <property type="entry name" value="POTRA_FtsQ_type"/>
</dbReference>
<evidence type="ECO:0000256" key="9">
    <source>
        <dbReference type="SAM" id="Phobius"/>
    </source>
</evidence>
<accession>A0ABW2C4X0</accession>
<dbReference type="RefSeq" id="WP_345397271.1">
    <property type="nucleotide sequence ID" value="NZ_BAABLA010000027.1"/>
</dbReference>
<sequence>MTPARQKRRAGQASRGARDRRSVRGRRPGDARSATANLPSRRKALRRRLVAVATVAALIGLGYVLLFTPLIGVKTVEVTGIERIDRADVVTLADIPMRRSLLRIDTDAAERAVATLPQVENVSVVRSLPSTVRIEVTERTPIAYFAAYDGIRLVDRMGVPFHRVKKPPKKLPELRVNTVATDDPATRAATAVLTGIPDQLANRVATVTADSPVNVELRLRGGKIVQWGDAQRIGRKSRVLAALLTRPGKVYDVSSPELPTVSD</sequence>
<feature type="compositionally biased region" description="Basic residues" evidence="8">
    <location>
        <begin position="1"/>
        <end position="10"/>
    </location>
</feature>
<evidence type="ECO:0000256" key="3">
    <source>
        <dbReference type="ARBA" id="ARBA00022618"/>
    </source>
</evidence>
<dbReference type="InterPro" id="IPR034746">
    <property type="entry name" value="POTRA"/>
</dbReference>
<organism evidence="11 12">
    <name type="scientific">Haloechinothrix salitolerans</name>
    <dbReference type="NCBI Taxonomy" id="926830"/>
    <lineage>
        <taxon>Bacteria</taxon>
        <taxon>Bacillati</taxon>
        <taxon>Actinomycetota</taxon>
        <taxon>Actinomycetes</taxon>
        <taxon>Pseudonocardiales</taxon>
        <taxon>Pseudonocardiaceae</taxon>
        <taxon>Haloechinothrix</taxon>
    </lineage>
</organism>
<feature type="compositionally biased region" description="Basic and acidic residues" evidence="8">
    <location>
        <begin position="16"/>
        <end position="30"/>
    </location>
</feature>
<evidence type="ECO:0000256" key="4">
    <source>
        <dbReference type="ARBA" id="ARBA00022692"/>
    </source>
</evidence>
<evidence type="ECO:0000256" key="2">
    <source>
        <dbReference type="ARBA" id="ARBA00022475"/>
    </source>
</evidence>
<dbReference type="PANTHER" id="PTHR37820">
    <property type="entry name" value="CELL DIVISION PROTEIN DIVIB"/>
    <property type="match status" value="1"/>
</dbReference>
<feature type="region of interest" description="Disordered" evidence="8">
    <location>
        <begin position="1"/>
        <end position="38"/>
    </location>
</feature>
<comment type="caution">
    <text evidence="11">The sequence shown here is derived from an EMBL/GenBank/DDBJ whole genome shotgun (WGS) entry which is preliminary data.</text>
</comment>
<evidence type="ECO:0000256" key="6">
    <source>
        <dbReference type="ARBA" id="ARBA00023136"/>
    </source>
</evidence>
<evidence type="ECO:0000256" key="5">
    <source>
        <dbReference type="ARBA" id="ARBA00022989"/>
    </source>
</evidence>
<dbReference type="Pfam" id="PF03799">
    <property type="entry name" value="FtsQ_DivIB_C"/>
    <property type="match status" value="1"/>
</dbReference>
<evidence type="ECO:0000256" key="8">
    <source>
        <dbReference type="SAM" id="MobiDB-lite"/>
    </source>
</evidence>
<feature type="domain" description="POTRA" evidence="10">
    <location>
        <begin position="71"/>
        <end position="139"/>
    </location>
</feature>
<comment type="subcellular location">
    <subcellularLocation>
        <location evidence="1">Membrane</location>
    </subcellularLocation>
</comment>
<protein>
    <submittedName>
        <fullName evidence="11">Cell division protein FtsQ/DivIB</fullName>
    </submittedName>
</protein>
<keyword evidence="3 11" id="KW-0132">Cell division</keyword>
<evidence type="ECO:0000256" key="7">
    <source>
        <dbReference type="ARBA" id="ARBA00023306"/>
    </source>
</evidence>
<dbReference type="InterPro" id="IPR005548">
    <property type="entry name" value="Cell_div_FtsQ/DivIB_C"/>
</dbReference>
<dbReference type="PROSITE" id="PS51779">
    <property type="entry name" value="POTRA"/>
    <property type="match status" value="1"/>
</dbReference>
<dbReference type="Proteomes" id="UP001596337">
    <property type="component" value="Unassembled WGS sequence"/>
</dbReference>